<evidence type="ECO:0000313" key="4">
    <source>
        <dbReference type="Proteomes" id="UP000694915"/>
    </source>
</evidence>
<dbReference type="SUPFAM" id="SSF49309">
    <property type="entry name" value="Transglutaminase, two C-terminal domains"/>
    <property type="match status" value="2"/>
</dbReference>
<gene>
    <name evidence="5" type="primary">Tgm4</name>
</gene>
<keyword evidence="4" id="KW-1185">Reference proteome</keyword>
<accession>A0ABM0KKL5</accession>
<evidence type="ECO:0000256" key="1">
    <source>
        <dbReference type="ARBA" id="ARBA00005968"/>
    </source>
</evidence>
<dbReference type="PIRSF" id="PIRSF000459">
    <property type="entry name" value="TGM_EBP42"/>
    <property type="match status" value="1"/>
</dbReference>
<dbReference type="RefSeq" id="XP_005348211.2">
    <property type="nucleotide sequence ID" value="XM_005348154.2"/>
</dbReference>
<reference evidence="5" key="1">
    <citation type="submission" date="2025-08" db="UniProtKB">
        <authorList>
            <consortium name="RefSeq"/>
        </authorList>
    </citation>
    <scope>IDENTIFICATION</scope>
</reference>
<dbReference type="Pfam" id="PF01841">
    <property type="entry name" value="Transglut_core"/>
    <property type="match status" value="1"/>
</dbReference>
<dbReference type="SUPFAM" id="SSF54001">
    <property type="entry name" value="Cysteine proteinases"/>
    <property type="match status" value="1"/>
</dbReference>
<dbReference type="PANTHER" id="PTHR11590:SF70">
    <property type="entry name" value="PROTEIN-GLUTAMINE GAMMA-GLUTAMYLTRANSFERASE 4"/>
    <property type="match status" value="1"/>
</dbReference>
<dbReference type="InterPro" id="IPR013783">
    <property type="entry name" value="Ig-like_fold"/>
</dbReference>
<dbReference type="PROSITE" id="PS00547">
    <property type="entry name" value="TRANSGLUTAMINASES"/>
    <property type="match status" value="1"/>
</dbReference>
<feature type="region of interest" description="Disordered" evidence="2">
    <location>
        <begin position="524"/>
        <end position="549"/>
    </location>
</feature>
<evidence type="ECO:0000313" key="5">
    <source>
        <dbReference type="RefSeq" id="XP_005348211.2"/>
    </source>
</evidence>
<feature type="domain" description="Transglutaminase-like" evidence="3">
    <location>
        <begin position="342"/>
        <end position="435"/>
    </location>
</feature>
<proteinExistence type="inferred from homology"/>
<dbReference type="SUPFAM" id="SSF81296">
    <property type="entry name" value="E set domains"/>
    <property type="match status" value="1"/>
</dbReference>
<evidence type="ECO:0000256" key="2">
    <source>
        <dbReference type="SAM" id="MobiDB-lite"/>
    </source>
</evidence>
<organism evidence="4 5">
    <name type="scientific">Microtus ochrogaster</name>
    <name type="common">Prairie vole</name>
    <dbReference type="NCBI Taxonomy" id="79684"/>
    <lineage>
        <taxon>Eukaryota</taxon>
        <taxon>Metazoa</taxon>
        <taxon>Chordata</taxon>
        <taxon>Craniata</taxon>
        <taxon>Vertebrata</taxon>
        <taxon>Euteleostomi</taxon>
        <taxon>Mammalia</taxon>
        <taxon>Eutheria</taxon>
        <taxon>Euarchontoglires</taxon>
        <taxon>Glires</taxon>
        <taxon>Rodentia</taxon>
        <taxon>Myomorpha</taxon>
        <taxon>Muroidea</taxon>
        <taxon>Cricetidae</taxon>
        <taxon>Arvicolinae</taxon>
        <taxon>Microtus</taxon>
    </lineage>
</organism>
<dbReference type="InterPro" id="IPR036238">
    <property type="entry name" value="Transglutaminase_C_sf"/>
</dbReference>
<dbReference type="InterPro" id="IPR008958">
    <property type="entry name" value="Transglutaminase_C"/>
</dbReference>
<protein>
    <submittedName>
        <fullName evidence="5">Protein-glutamine gamma-glutamyltransferase 4</fullName>
    </submittedName>
</protein>
<dbReference type="Gene3D" id="3.90.260.10">
    <property type="entry name" value="Transglutaminase-like"/>
    <property type="match status" value="1"/>
</dbReference>
<dbReference type="SMART" id="SM00460">
    <property type="entry name" value="TGc"/>
    <property type="match status" value="1"/>
</dbReference>
<name>A0ABM0KKL5_MICOH</name>
<dbReference type="Gene3D" id="2.60.40.10">
    <property type="entry name" value="Immunoglobulins"/>
    <property type="match status" value="3"/>
</dbReference>
<dbReference type="Proteomes" id="UP000694915">
    <property type="component" value="Chromosome 5"/>
</dbReference>
<dbReference type="Pfam" id="PF00927">
    <property type="entry name" value="Transglut_C"/>
    <property type="match status" value="1"/>
</dbReference>
<dbReference type="InterPro" id="IPR013808">
    <property type="entry name" value="Transglutaminase_AS"/>
</dbReference>
<dbReference type="InterPro" id="IPR036985">
    <property type="entry name" value="Transglutaminase-like_sf"/>
</dbReference>
<comment type="similarity">
    <text evidence="1">Belongs to the transglutaminase superfamily. Transglutaminase family.</text>
</comment>
<dbReference type="InterPro" id="IPR050779">
    <property type="entry name" value="Transglutaminase"/>
</dbReference>
<evidence type="ECO:0000259" key="3">
    <source>
        <dbReference type="SMART" id="SM00460"/>
    </source>
</evidence>
<dbReference type="InterPro" id="IPR014756">
    <property type="entry name" value="Ig_E-set"/>
</dbReference>
<feature type="compositionally biased region" description="Basic and acidic residues" evidence="2">
    <location>
        <begin position="527"/>
        <end position="547"/>
    </location>
</feature>
<sequence>MGQCFHKACGSSYRHSVRRSDLCEVLSLQHWKGGTAAYPWEELWDVATCDSKVSSTPKASLQIQNKVGHIKRNHTCSEIHSGSAIGGRAAERGCRTMDSRSALVVYSVNLEKKENAAAHHTSEFQTQKLVLRRGQIFNIKVVLNRPLQPQDELKLVFSTGERMSHFVELDPMTSFRSKGWQVKITKQSGGEVTLAVISAADAMVGKYYLKVNESKGGIFFLLFNPWCADDSVYMPSEEERAEYILNDTGYIYMGFAKQIKEKPWTFGQFEKHILKCCFSLLTHLEPSELQSPVIVSRTICTMMCAVNNGVLVGNWSGDYSKGTAPYVWTSSVPILQQHFITKEPVCFGQCWVFSGILTTALRAVGIPARSVTNFESAHDTGKNLIVDIYLDESGKTITHLTKDSVWNFHVWTDAWMKRQDLPQGHDGWQVLDATPQEISEGGFRTGPSPLSAIRLGKVEIQYDTKFVFTEVNGDKFIWLVKQNQGREKNVLIAVETASIGKNISTKMVGENKREDITLQYKFPEGSPEERKAMEKAAGKHPDEDKPGRRPVNSMLQIHVLQNSVELGYPVTLTLVLKRKTATPQNVNISCSLDLQTYTGSQKTNLGIIQRTVQIQGQESEVVLSMDANSYIYKLGMVDDEVVIKGFIITEIVETGDKVATDTTLSFLYPAFSVEMPDTGKVNWPLLITCTFKNTLPIPLTNIRFSVESLALSNMQSWDQGTVPPGQSITFQMKCTPVKSGPKKFIVKFTSRQVKEVHAEKIILITK</sequence>
<dbReference type="InterPro" id="IPR038765">
    <property type="entry name" value="Papain-like_cys_pep_sf"/>
</dbReference>
<dbReference type="PANTHER" id="PTHR11590">
    <property type="entry name" value="PROTEIN-GLUTAMINE GAMMA-GLUTAMYLTRANSFERASE"/>
    <property type="match status" value="1"/>
</dbReference>
<dbReference type="InterPro" id="IPR023608">
    <property type="entry name" value="Transglutaminase_animal"/>
</dbReference>
<dbReference type="Pfam" id="PF00868">
    <property type="entry name" value="Transglut_N"/>
    <property type="match status" value="1"/>
</dbReference>
<dbReference type="GeneID" id="102000129"/>
<dbReference type="InterPro" id="IPR001102">
    <property type="entry name" value="Transglutaminase_N"/>
</dbReference>
<dbReference type="InterPro" id="IPR002931">
    <property type="entry name" value="Transglutaminase-like"/>
</dbReference>